<feature type="chain" id="PRO_5022086637" description="Outer membrane protein with beta-barrel domain" evidence="1">
    <location>
        <begin position="19"/>
        <end position="274"/>
    </location>
</feature>
<comment type="caution">
    <text evidence="2">The sequence shown here is derived from an EMBL/GenBank/DDBJ whole genome shotgun (WGS) entry which is preliminary data.</text>
</comment>
<dbReference type="PROSITE" id="PS51257">
    <property type="entry name" value="PROKAR_LIPOPROTEIN"/>
    <property type="match status" value="1"/>
</dbReference>
<dbReference type="RefSeq" id="WP_145712118.1">
    <property type="nucleotide sequence ID" value="NZ_BAAAFY010000001.1"/>
</dbReference>
<keyword evidence="1" id="KW-0732">Signal</keyword>
<dbReference type="OrthoDB" id="646451at2"/>
<evidence type="ECO:0000313" key="2">
    <source>
        <dbReference type="EMBL" id="TWI87746.1"/>
    </source>
</evidence>
<dbReference type="AlphaFoldDB" id="A0A562T3V4"/>
<dbReference type="EMBL" id="VLLG01000003">
    <property type="protein sequence ID" value="TWI87746.1"/>
    <property type="molecule type" value="Genomic_DNA"/>
</dbReference>
<accession>A0A562T3V4</accession>
<organism evidence="2 3">
    <name type="scientific">Chitinophaga japonensis</name>
    <name type="common">Flexibacter japonensis</name>
    <dbReference type="NCBI Taxonomy" id="104662"/>
    <lineage>
        <taxon>Bacteria</taxon>
        <taxon>Pseudomonadati</taxon>
        <taxon>Bacteroidota</taxon>
        <taxon>Chitinophagia</taxon>
        <taxon>Chitinophagales</taxon>
        <taxon>Chitinophagaceae</taxon>
        <taxon>Chitinophaga</taxon>
    </lineage>
</organism>
<name>A0A562T3V4_CHIJA</name>
<feature type="signal peptide" evidence="1">
    <location>
        <begin position="1"/>
        <end position="18"/>
    </location>
</feature>
<sequence length="274" mass="30985">MKQQLLIPCLLAAGAFMASCNKHIYVPNTVNAPLLKEKYEFKGSVSPTNYQAAFAIANKVAIMANGQYVYRFDLDNDNDSNDNDLFVDKHTRGGVFEGAVGFFQPLDLKKRMVFDTYVGFGSGRFKTLDAAYNGDGSTGNVNDYLLKTRFSKFFVQPSIGFVHPVFEAAFSSRVSVLNFYGLSLGNKVFEDDSNRRDNFSKIGDKTRAFIEPAFTFRVGYKYVKFQMQFLFSLPVDDDTYSGYDVNEYFQPVAVGMGASINIAHWYDDFRKKDR</sequence>
<gene>
    <name evidence="2" type="ORF">LX66_1815</name>
</gene>
<proteinExistence type="predicted"/>
<evidence type="ECO:0000256" key="1">
    <source>
        <dbReference type="SAM" id="SignalP"/>
    </source>
</evidence>
<dbReference type="Proteomes" id="UP000316778">
    <property type="component" value="Unassembled WGS sequence"/>
</dbReference>
<protein>
    <recommendedName>
        <fullName evidence="4">Outer membrane protein with beta-barrel domain</fullName>
    </recommendedName>
</protein>
<evidence type="ECO:0000313" key="3">
    <source>
        <dbReference type="Proteomes" id="UP000316778"/>
    </source>
</evidence>
<keyword evidence="3" id="KW-1185">Reference proteome</keyword>
<evidence type="ECO:0008006" key="4">
    <source>
        <dbReference type="Google" id="ProtNLM"/>
    </source>
</evidence>
<reference evidence="2 3" key="1">
    <citation type="journal article" date="2013" name="Stand. Genomic Sci.">
        <title>Genomic Encyclopedia of Type Strains, Phase I: The one thousand microbial genomes (KMG-I) project.</title>
        <authorList>
            <person name="Kyrpides N.C."/>
            <person name="Woyke T."/>
            <person name="Eisen J.A."/>
            <person name="Garrity G."/>
            <person name="Lilburn T.G."/>
            <person name="Beck B.J."/>
            <person name="Whitman W.B."/>
            <person name="Hugenholtz P."/>
            <person name="Klenk H.P."/>
        </authorList>
    </citation>
    <scope>NUCLEOTIDE SEQUENCE [LARGE SCALE GENOMIC DNA]</scope>
    <source>
        <strain evidence="2 3">DSM 13484</strain>
    </source>
</reference>